<protein>
    <submittedName>
        <fullName evidence="1">Uncharacterized protein</fullName>
    </submittedName>
</protein>
<proteinExistence type="predicted"/>
<gene>
    <name evidence="1" type="ORF">HG66A1_09730</name>
</gene>
<evidence type="ECO:0000313" key="1">
    <source>
        <dbReference type="EMBL" id="QDT19209.1"/>
    </source>
</evidence>
<dbReference type="EMBL" id="CP036266">
    <property type="protein sequence ID" value="QDT19209.1"/>
    <property type="molecule type" value="Genomic_DNA"/>
</dbReference>
<keyword evidence="2" id="KW-1185">Reference proteome</keyword>
<name>A0A517PIM5_9PLAN</name>
<sequence length="105" mass="11636">MLNISANTTPLRKSKFNFHSIHLTSTDPAEVSVSLTIPGILFTINSTMAGSQFYSYPQFQTVVSLEHGVIPYVPEIEQEQCIPTRSRIWRELILANASELVGGAK</sequence>
<dbReference type="AlphaFoldDB" id="A0A517PIM5"/>
<accession>A0A517PIM5</accession>
<dbReference type="Proteomes" id="UP000320421">
    <property type="component" value="Chromosome"/>
</dbReference>
<reference evidence="1 2" key="1">
    <citation type="submission" date="2019-02" db="EMBL/GenBank/DDBJ databases">
        <title>Deep-cultivation of Planctomycetes and their phenomic and genomic characterization uncovers novel biology.</title>
        <authorList>
            <person name="Wiegand S."/>
            <person name="Jogler M."/>
            <person name="Boedeker C."/>
            <person name="Pinto D."/>
            <person name="Vollmers J."/>
            <person name="Rivas-Marin E."/>
            <person name="Kohn T."/>
            <person name="Peeters S.H."/>
            <person name="Heuer A."/>
            <person name="Rast P."/>
            <person name="Oberbeckmann S."/>
            <person name="Bunk B."/>
            <person name="Jeske O."/>
            <person name="Meyerdierks A."/>
            <person name="Storesund J.E."/>
            <person name="Kallscheuer N."/>
            <person name="Luecker S."/>
            <person name="Lage O.M."/>
            <person name="Pohl T."/>
            <person name="Merkel B.J."/>
            <person name="Hornburger P."/>
            <person name="Mueller R.-W."/>
            <person name="Bruemmer F."/>
            <person name="Labrenz M."/>
            <person name="Spormann A.M."/>
            <person name="Op den Camp H."/>
            <person name="Overmann J."/>
            <person name="Amann R."/>
            <person name="Jetten M.S.M."/>
            <person name="Mascher T."/>
            <person name="Medema M.H."/>
            <person name="Devos D.P."/>
            <person name="Kaster A.-K."/>
            <person name="Ovreas L."/>
            <person name="Rohde M."/>
            <person name="Galperin M.Y."/>
            <person name="Jogler C."/>
        </authorList>
    </citation>
    <scope>NUCLEOTIDE SEQUENCE [LARGE SCALE GENOMIC DNA]</scope>
    <source>
        <strain evidence="1 2">HG66A1</strain>
    </source>
</reference>
<evidence type="ECO:0000313" key="2">
    <source>
        <dbReference type="Proteomes" id="UP000320421"/>
    </source>
</evidence>
<organism evidence="1 2">
    <name type="scientific">Gimesia chilikensis</name>
    <dbReference type="NCBI Taxonomy" id="2605989"/>
    <lineage>
        <taxon>Bacteria</taxon>
        <taxon>Pseudomonadati</taxon>
        <taxon>Planctomycetota</taxon>
        <taxon>Planctomycetia</taxon>
        <taxon>Planctomycetales</taxon>
        <taxon>Planctomycetaceae</taxon>
        <taxon>Gimesia</taxon>
    </lineage>
</organism>